<dbReference type="InParanoid" id="S8FVC3"/>
<reference evidence="1 2" key="1">
    <citation type="journal article" date="2012" name="Science">
        <title>The Paleozoic origin of enzymatic lignin decomposition reconstructed from 31 fungal genomes.</title>
        <authorList>
            <person name="Floudas D."/>
            <person name="Binder M."/>
            <person name="Riley R."/>
            <person name="Barry K."/>
            <person name="Blanchette R.A."/>
            <person name="Henrissat B."/>
            <person name="Martinez A.T."/>
            <person name="Otillar R."/>
            <person name="Spatafora J.W."/>
            <person name="Yadav J.S."/>
            <person name="Aerts A."/>
            <person name="Benoit I."/>
            <person name="Boyd A."/>
            <person name="Carlson A."/>
            <person name="Copeland A."/>
            <person name="Coutinho P.M."/>
            <person name="de Vries R.P."/>
            <person name="Ferreira P."/>
            <person name="Findley K."/>
            <person name="Foster B."/>
            <person name="Gaskell J."/>
            <person name="Glotzer D."/>
            <person name="Gorecki P."/>
            <person name="Heitman J."/>
            <person name="Hesse C."/>
            <person name="Hori C."/>
            <person name="Igarashi K."/>
            <person name="Jurgens J.A."/>
            <person name="Kallen N."/>
            <person name="Kersten P."/>
            <person name="Kohler A."/>
            <person name="Kuees U."/>
            <person name="Kumar T.K.A."/>
            <person name="Kuo A."/>
            <person name="LaButti K."/>
            <person name="Larrondo L.F."/>
            <person name="Lindquist E."/>
            <person name="Ling A."/>
            <person name="Lombard V."/>
            <person name="Lucas S."/>
            <person name="Lundell T."/>
            <person name="Martin R."/>
            <person name="McLaughlin D.J."/>
            <person name="Morgenstern I."/>
            <person name="Morin E."/>
            <person name="Murat C."/>
            <person name="Nagy L.G."/>
            <person name="Nolan M."/>
            <person name="Ohm R.A."/>
            <person name="Patyshakuliyeva A."/>
            <person name="Rokas A."/>
            <person name="Ruiz-Duenas F.J."/>
            <person name="Sabat G."/>
            <person name="Salamov A."/>
            <person name="Samejima M."/>
            <person name="Schmutz J."/>
            <person name="Slot J.C."/>
            <person name="St John F."/>
            <person name="Stenlid J."/>
            <person name="Sun H."/>
            <person name="Sun S."/>
            <person name="Syed K."/>
            <person name="Tsang A."/>
            <person name="Wiebenga A."/>
            <person name="Young D."/>
            <person name="Pisabarro A."/>
            <person name="Eastwood D.C."/>
            <person name="Martin F."/>
            <person name="Cullen D."/>
            <person name="Grigoriev I.V."/>
            <person name="Hibbett D.S."/>
        </authorList>
    </citation>
    <scope>NUCLEOTIDE SEQUENCE</scope>
    <source>
        <strain evidence="2">FP-58527</strain>
    </source>
</reference>
<dbReference type="Proteomes" id="UP000015241">
    <property type="component" value="Unassembled WGS sequence"/>
</dbReference>
<sequence>MQSFGDVRHPPARIPEAFRGSLATSFLASVTVNSCDRRPQRVMGLTASTLTATETMLYVVCQGRQLEPPASDTVSKREAASA</sequence>
<proteinExistence type="predicted"/>
<evidence type="ECO:0000313" key="2">
    <source>
        <dbReference type="Proteomes" id="UP000015241"/>
    </source>
</evidence>
<evidence type="ECO:0000313" key="1">
    <source>
        <dbReference type="EMBL" id="EPT05076.1"/>
    </source>
</evidence>
<organism evidence="1 2">
    <name type="scientific">Fomitopsis schrenkii</name>
    <name type="common">Brown rot fungus</name>
    <dbReference type="NCBI Taxonomy" id="2126942"/>
    <lineage>
        <taxon>Eukaryota</taxon>
        <taxon>Fungi</taxon>
        <taxon>Dikarya</taxon>
        <taxon>Basidiomycota</taxon>
        <taxon>Agaricomycotina</taxon>
        <taxon>Agaricomycetes</taxon>
        <taxon>Polyporales</taxon>
        <taxon>Fomitopsis</taxon>
    </lineage>
</organism>
<protein>
    <submittedName>
        <fullName evidence="1">Uncharacterized protein</fullName>
    </submittedName>
</protein>
<gene>
    <name evidence="1" type="ORF">FOMPIDRAFT_1021459</name>
</gene>
<dbReference type="HOGENOM" id="CLU_2558310_0_0_1"/>
<dbReference type="AlphaFoldDB" id="S8FVC3"/>
<dbReference type="EMBL" id="KE504124">
    <property type="protein sequence ID" value="EPT05076.1"/>
    <property type="molecule type" value="Genomic_DNA"/>
</dbReference>
<keyword evidence="2" id="KW-1185">Reference proteome</keyword>
<accession>S8FVC3</accession>
<name>S8FVC3_FOMSC</name>